<dbReference type="AlphaFoldDB" id="A0A1I8AR00"/>
<keyword evidence="1" id="KW-1185">Reference proteome</keyword>
<dbReference type="WBParaSite" id="L893_g8268.t2">
    <property type="protein sequence ID" value="L893_g8268.t2"/>
    <property type="gene ID" value="L893_g8268"/>
</dbReference>
<proteinExistence type="predicted"/>
<accession>A0A1I8AR00</accession>
<organism evidence="1 2">
    <name type="scientific">Steinernema glaseri</name>
    <dbReference type="NCBI Taxonomy" id="37863"/>
    <lineage>
        <taxon>Eukaryota</taxon>
        <taxon>Metazoa</taxon>
        <taxon>Ecdysozoa</taxon>
        <taxon>Nematoda</taxon>
        <taxon>Chromadorea</taxon>
        <taxon>Rhabditida</taxon>
        <taxon>Tylenchina</taxon>
        <taxon>Panagrolaimomorpha</taxon>
        <taxon>Strongyloidoidea</taxon>
        <taxon>Steinernematidae</taxon>
        <taxon>Steinernema</taxon>
    </lineage>
</organism>
<name>A0A1I8AR00_9BILA</name>
<reference evidence="2" key="1">
    <citation type="submission" date="2016-11" db="UniProtKB">
        <authorList>
            <consortium name="WormBaseParasite"/>
        </authorList>
    </citation>
    <scope>IDENTIFICATION</scope>
</reference>
<dbReference type="Proteomes" id="UP000095287">
    <property type="component" value="Unplaced"/>
</dbReference>
<protein>
    <submittedName>
        <fullName evidence="2">Secreted protein</fullName>
    </submittedName>
</protein>
<evidence type="ECO:0000313" key="1">
    <source>
        <dbReference type="Proteomes" id="UP000095287"/>
    </source>
</evidence>
<evidence type="ECO:0000313" key="2">
    <source>
        <dbReference type="WBParaSite" id="L893_g8268.t2"/>
    </source>
</evidence>
<sequence length="414" mass="47690">MDSLPFAFYDSLCLLCYSTRGDVYSTFHHQAQLLSGAFGAFAERMFKNCCAYARCIAAISVNLYENDGPVDPAVVRRFRHPTAWYTLVLKSSTLSKAWIDWACSCKRLRSLVLSKKLEEPSFRLCKRLIDSGNLTKLLIKQEAYVEEMNEWIINVLCQEQFVTLWLYTSSPLQEILEFWKEKAEEFAGKDLLSGAFGAFAERMFKNCCAYAVVVKRNVLAKECMFHFAKKKFTEVNADLQRCIAAVSVNLYENDGPVDPAVVRRFRHPTAWYTLVLKSSALSKAWIDWACSCKRLRSLVLSKKLEEPSFRLCKRLIDSGNLTKLLIKHEAYLPDKLELCSQEECDRVREEFRYHPKSLYSHPSSTYKFTSWAKACDNSDLYVWFDYLTPVEVDDAINRVANVAKIGILFTYQNS</sequence>